<dbReference type="PANTHER" id="PTHR11757:SF12">
    <property type="entry name" value="PROLYL ENDOPEPTIDASE"/>
    <property type="match status" value="1"/>
</dbReference>
<feature type="domain" description="Peptidase S9 prolyl oligopeptidase catalytic" evidence="7">
    <location>
        <begin position="565"/>
        <end position="756"/>
    </location>
</feature>
<dbReference type="SUPFAM" id="SSF53474">
    <property type="entry name" value="alpha/beta-Hydrolases"/>
    <property type="match status" value="1"/>
</dbReference>
<dbReference type="Pfam" id="PF02897">
    <property type="entry name" value="Peptidase_S9_N"/>
    <property type="match status" value="1"/>
</dbReference>
<dbReference type="Pfam" id="PF00326">
    <property type="entry name" value="Peptidase_S9"/>
    <property type="match status" value="1"/>
</dbReference>
<evidence type="ECO:0000313" key="10">
    <source>
        <dbReference type="Proteomes" id="UP001642487"/>
    </source>
</evidence>
<gene>
    <name evidence="9" type="ORF">CITCOLO1_LOCUS8664</name>
</gene>
<organism evidence="9 10">
    <name type="scientific">Citrullus colocynthis</name>
    <name type="common">colocynth</name>
    <dbReference type="NCBI Taxonomy" id="252529"/>
    <lineage>
        <taxon>Eukaryota</taxon>
        <taxon>Viridiplantae</taxon>
        <taxon>Streptophyta</taxon>
        <taxon>Embryophyta</taxon>
        <taxon>Tracheophyta</taxon>
        <taxon>Spermatophyta</taxon>
        <taxon>Magnoliopsida</taxon>
        <taxon>eudicotyledons</taxon>
        <taxon>Gunneridae</taxon>
        <taxon>Pentapetalae</taxon>
        <taxon>rosids</taxon>
        <taxon>fabids</taxon>
        <taxon>Cucurbitales</taxon>
        <taxon>Cucurbitaceae</taxon>
        <taxon>Benincaseae</taxon>
        <taxon>Citrullus</taxon>
    </lineage>
</organism>
<evidence type="ECO:0000256" key="2">
    <source>
        <dbReference type="ARBA" id="ARBA00022670"/>
    </source>
</evidence>
<dbReference type="EMBL" id="OZ021737">
    <property type="protein sequence ID" value="CAK9316786.1"/>
    <property type="molecule type" value="Genomic_DNA"/>
</dbReference>
<evidence type="ECO:0000256" key="3">
    <source>
        <dbReference type="ARBA" id="ARBA00022801"/>
    </source>
</evidence>
<dbReference type="PRINTS" id="PR00862">
    <property type="entry name" value="PROLIGOPTASE"/>
</dbReference>
<keyword evidence="10" id="KW-1185">Reference proteome</keyword>
<evidence type="ECO:0000256" key="1">
    <source>
        <dbReference type="ARBA" id="ARBA00005228"/>
    </source>
</evidence>
<evidence type="ECO:0000313" key="9">
    <source>
        <dbReference type="EMBL" id="CAK9316786.1"/>
    </source>
</evidence>
<dbReference type="InterPro" id="IPR002470">
    <property type="entry name" value="Peptidase_S9A"/>
</dbReference>
<accession>A0ABP0Y8N9</accession>
<dbReference type="PANTHER" id="PTHR11757">
    <property type="entry name" value="PROTEASE FAMILY S9A OLIGOPEPTIDASE"/>
    <property type="match status" value="1"/>
</dbReference>
<dbReference type="Proteomes" id="UP001642487">
    <property type="component" value="Chromosome 3"/>
</dbReference>
<sequence length="780" mass="88321">MALISLLKPKSSIAKFFLSSYRFSSFCKQPIFSLPSQSPPSPKKLPFTHSVHGVTLQDPYHWMSNTHDPDLADYLRQENLYAQAFMADTQILQQRLFSEMTSRNPAKVSTPPEPWGPWFYYQYIPEGKEYPVLCRRLQNEKSSWLKKLVQFAKGKFGTEEQVLLDWNKIAEQFGYVHVGTCRVSPDHNFLAYTVDITGSEHFMLQIKDLKSGLIIPKLRKEGVVSLAWAEEGRMLFYTQTDENQRPHRLFRTKVGFNDTEDVSVFVENDPNYCVDITSTKDGKFITVYVIDANNSLSGLQRIHKRIPGIQYFLEHHHGFFYILTNAPLEKNGDCSKEDYYVARCRVEDIKSADWQDIILQSEDFSIQDMDMFSGHLVLFVNKNGVPMLCSINLPLDANDKQRLEIKKLDPWFFPLPSNSCSIAPGSNHDFMSSLYRVVLSSPVMPDLIVDYDMSKRVFSIIQQEEVKVKHSIKLKTYLPDALDIEEVSDAQNKRENFQISESQNWKDFSNAYCCERKEVISHDGIIIPLTILYSPMIFKKGQSPGVLEGYGAYGEILDKSWCPYRLSLLDRGFVLAFADVRGGGGGGDSSWHRCGSGLEKQNSILDFISCANFLVNNGYVHKDRLGSIGCSAGALLVGAAINMHPDLFRAAILKVPFLDICNTLLDPSLPLTILDYEEFGNPQIPKQFECILSYSPYDNISKGSCYPPMLVTASFRDARVGVWEAAKWVAKIRDTTCSRCSTSAILKTNMLGGHFGEGGLYGGCEETAYDNEDQVLLEHV</sequence>
<name>A0ABP0Y8N9_9ROSI</name>
<dbReference type="SUPFAM" id="SSF50993">
    <property type="entry name" value="Peptidase/esterase 'gauge' domain"/>
    <property type="match status" value="1"/>
</dbReference>
<dbReference type="InterPro" id="IPR023302">
    <property type="entry name" value="Pept_S9A_N"/>
</dbReference>
<evidence type="ECO:0000256" key="5">
    <source>
        <dbReference type="ARBA" id="ARBA00045448"/>
    </source>
</evidence>
<evidence type="ECO:0000259" key="8">
    <source>
        <dbReference type="Pfam" id="PF02897"/>
    </source>
</evidence>
<reference evidence="9 10" key="1">
    <citation type="submission" date="2024-03" db="EMBL/GenBank/DDBJ databases">
        <authorList>
            <person name="Gkanogiannis A."/>
            <person name="Becerra Lopez-Lavalle L."/>
        </authorList>
    </citation>
    <scope>NUCLEOTIDE SEQUENCE [LARGE SCALE GENOMIC DNA]</scope>
</reference>
<dbReference type="InterPro" id="IPR051543">
    <property type="entry name" value="Serine_Peptidase_S9A"/>
</dbReference>
<dbReference type="InterPro" id="IPR001375">
    <property type="entry name" value="Peptidase_S9_cat"/>
</dbReference>
<protein>
    <recommendedName>
        <fullName evidence="6">Prolyl endopeptidase</fullName>
        <ecNumber evidence="6">3.4.21.-</ecNumber>
    </recommendedName>
</protein>
<dbReference type="InterPro" id="IPR029058">
    <property type="entry name" value="AB_hydrolase_fold"/>
</dbReference>
<comment type="function">
    <text evidence="5">Serine peptidase whose precise substrate specificity remains unclear. Does not cleave peptides after a arginine or lysine residue. Regulates trans-Golgi network morphology and sorting by regulating the membrane binding of the AP-1 complex. May play a role in the regulation of synaptic vesicle exocytosis.</text>
</comment>
<keyword evidence="2 6" id="KW-0645">Protease</keyword>
<feature type="domain" description="Peptidase S9A N-terminal" evidence="8">
    <location>
        <begin position="39"/>
        <end position="460"/>
    </location>
</feature>
<evidence type="ECO:0000256" key="6">
    <source>
        <dbReference type="RuleBase" id="RU368024"/>
    </source>
</evidence>
<dbReference type="EC" id="3.4.21.-" evidence="6"/>
<evidence type="ECO:0000256" key="4">
    <source>
        <dbReference type="ARBA" id="ARBA00022825"/>
    </source>
</evidence>
<proteinExistence type="inferred from homology"/>
<keyword evidence="3 6" id="KW-0378">Hydrolase</keyword>
<evidence type="ECO:0000259" key="7">
    <source>
        <dbReference type="Pfam" id="PF00326"/>
    </source>
</evidence>
<dbReference type="Gene3D" id="3.40.50.1820">
    <property type="entry name" value="alpha/beta hydrolase"/>
    <property type="match status" value="1"/>
</dbReference>
<keyword evidence="4 6" id="KW-0720">Serine protease</keyword>
<comment type="similarity">
    <text evidence="1 6">Belongs to the peptidase S9A family.</text>
</comment>
<dbReference type="Gene3D" id="2.130.10.120">
    <property type="entry name" value="Prolyl oligopeptidase, N-terminal domain"/>
    <property type="match status" value="1"/>
</dbReference>